<proteinExistence type="predicted"/>
<gene>
    <name evidence="5" type="ORF">NPX13_g10640</name>
</gene>
<dbReference type="InterPro" id="IPR000608">
    <property type="entry name" value="UBC"/>
</dbReference>
<dbReference type="SMART" id="SM00212">
    <property type="entry name" value="UBCc"/>
    <property type="match status" value="1"/>
</dbReference>
<feature type="domain" description="UBC core" evidence="4">
    <location>
        <begin position="6"/>
        <end position="174"/>
    </location>
</feature>
<dbReference type="InterPro" id="IPR016135">
    <property type="entry name" value="UBQ-conjugating_enzyme/RWD"/>
</dbReference>
<protein>
    <recommendedName>
        <fullName evidence="4">UBC core domain-containing protein</fullName>
    </recommendedName>
</protein>
<dbReference type="GO" id="GO:0006301">
    <property type="term" value="P:DNA damage tolerance"/>
    <property type="evidence" value="ECO:0007669"/>
    <property type="project" value="UniProtKB-ARBA"/>
</dbReference>
<evidence type="ECO:0000313" key="5">
    <source>
        <dbReference type="EMBL" id="KAJ3554343.1"/>
    </source>
</evidence>
<accession>A0A9W8THB2</accession>
<reference evidence="5" key="1">
    <citation type="submission" date="2022-07" db="EMBL/GenBank/DDBJ databases">
        <title>Genome Sequence of Xylaria arbuscula.</title>
        <authorList>
            <person name="Buettner E."/>
        </authorList>
    </citation>
    <scope>NUCLEOTIDE SEQUENCE</scope>
    <source>
        <strain evidence="5">VT107</strain>
    </source>
</reference>
<feature type="region of interest" description="Disordered" evidence="3">
    <location>
        <begin position="381"/>
        <end position="406"/>
    </location>
</feature>
<dbReference type="Pfam" id="PF00179">
    <property type="entry name" value="UQ_con"/>
    <property type="match status" value="1"/>
</dbReference>
<keyword evidence="1" id="KW-0833">Ubl conjugation pathway</keyword>
<dbReference type="Gene3D" id="3.10.110.10">
    <property type="entry name" value="Ubiquitin Conjugating Enzyme"/>
    <property type="match status" value="1"/>
</dbReference>
<organism evidence="5 6">
    <name type="scientific">Xylaria arbuscula</name>
    <dbReference type="NCBI Taxonomy" id="114810"/>
    <lineage>
        <taxon>Eukaryota</taxon>
        <taxon>Fungi</taxon>
        <taxon>Dikarya</taxon>
        <taxon>Ascomycota</taxon>
        <taxon>Pezizomycotina</taxon>
        <taxon>Sordariomycetes</taxon>
        <taxon>Xylariomycetidae</taxon>
        <taxon>Xylariales</taxon>
        <taxon>Xylariaceae</taxon>
        <taxon>Xylaria</taxon>
    </lineage>
</organism>
<dbReference type="SUPFAM" id="SSF54495">
    <property type="entry name" value="UBC-like"/>
    <property type="match status" value="1"/>
</dbReference>
<dbReference type="PANTHER" id="PTHR24068">
    <property type="entry name" value="UBIQUITIN-CONJUGATING ENZYME E2"/>
    <property type="match status" value="1"/>
</dbReference>
<keyword evidence="6" id="KW-1185">Reference proteome</keyword>
<dbReference type="PROSITE" id="PS50127">
    <property type="entry name" value="UBC_2"/>
    <property type="match status" value="1"/>
</dbReference>
<keyword evidence="2" id="KW-0175">Coiled coil</keyword>
<feature type="region of interest" description="Disordered" evidence="3">
    <location>
        <begin position="251"/>
        <end position="274"/>
    </location>
</feature>
<dbReference type="VEuPathDB" id="FungiDB:F4678DRAFT_27513"/>
<dbReference type="EMBL" id="JANPWZ010003092">
    <property type="protein sequence ID" value="KAJ3554343.1"/>
    <property type="molecule type" value="Genomic_DNA"/>
</dbReference>
<evidence type="ECO:0000256" key="1">
    <source>
        <dbReference type="ARBA" id="ARBA00022786"/>
    </source>
</evidence>
<feature type="region of interest" description="Disordered" evidence="3">
    <location>
        <begin position="293"/>
        <end position="315"/>
    </location>
</feature>
<evidence type="ECO:0000256" key="3">
    <source>
        <dbReference type="SAM" id="MobiDB-lite"/>
    </source>
</evidence>
<sequence>MTAKIPRNFRLLEELEKGEKGLGAEACSYGLDNPEDLLMSDWNGTILGPPHSVHENRIYSVKMHCGAQYPDIPPTIQFISQVNLPCVNPRNGVVDPKQLPCLANWKRENTMETILIELRSGAIPHPSLARPPIALQHVSATTPQSATSVSDIPSNLGLALYRALLRLAPKISLPDDLATGWGPGKNPIAIHIQKAFRRNVGDTSPRIVYPALGAGYRMLSVLHNAATSPKSEHRTSILALLQSRLEERRRSLANRTAPRPISYDPKSDRPHPGTLPLLVKVSPPSRFNPDPKPLYATPHRPLPQAELGGTGRRKVPHMDMAGDIPFLRLTKPQPAVLSRVLNQKVRKRTTRIIKMTELQNDGLPTAKLEDQWDAEIMRRVQQERGSRGNSRSMAFKPVSEQDEPTHTHVLKRHGIQEMAEILTRERQNDVARADAMRLLVKQEKALAEQEKAQRDAERRARWEAKMLELHGEGWRDRFPHLKDSEASPVH</sequence>
<name>A0A9W8THB2_9PEZI</name>
<evidence type="ECO:0000256" key="2">
    <source>
        <dbReference type="SAM" id="Coils"/>
    </source>
</evidence>
<dbReference type="Proteomes" id="UP001148614">
    <property type="component" value="Unassembled WGS sequence"/>
</dbReference>
<dbReference type="VEuPathDB" id="FungiDB:F4678DRAFT_27643"/>
<feature type="coiled-coil region" evidence="2">
    <location>
        <begin position="432"/>
        <end position="459"/>
    </location>
</feature>
<dbReference type="AlphaFoldDB" id="A0A9W8THB2"/>
<comment type="caution">
    <text evidence="5">The sequence shown here is derived from an EMBL/GenBank/DDBJ whole genome shotgun (WGS) entry which is preliminary data.</text>
</comment>
<evidence type="ECO:0000259" key="4">
    <source>
        <dbReference type="PROSITE" id="PS50127"/>
    </source>
</evidence>
<dbReference type="CDD" id="cd23807">
    <property type="entry name" value="UEV_UBE2V"/>
    <property type="match status" value="1"/>
</dbReference>
<evidence type="ECO:0000313" key="6">
    <source>
        <dbReference type="Proteomes" id="UP001148614"/>
    </source>
</evidence>
<dbReference type="FunFam" id="3.10.110.10:FF:000026">
    <property type="entry name" value="Ubiquitin-conjugating enzyme E2 variant"/>
    <property type="match status" value="1"/>
</dbReference>